<gene>
    <name evidence="9" type="ORF">BM221_008742</name>
</gene>
<comment type="caution">
    <text evidence="9">The sequence shown here is derived from an EMBL/GenBank/DDBJ whole genome shotgun (WGS) entry which is preliminary data.</text>
</comment>
<feature type="transmembrane region" description="Helical" evidence="6">
    <location>
        <begin position="582"/>
        <end position="600"/>
    </location>
</feature>
<feature type="transmembrane region" description="Helical" evidence="6">
    <location>
        <begin position="76"/>
        <end position="96"/>
    </location>
</feature>
<evidence type="ECO:0000313" key="9">
    <source>
        <dbReference type="EMBL" id="PMB65385.1"/>
    </source>
</evidence>
<dbReference type="InterPro" id="IPR018823">
    <property type="entry name" value="ArAE_2_N"/>
</dbReference>
<feature type="transmembrane region" description="Helical" evidence="6">
    <location>
        <begin position="143"/>
        <end position="167"/>
    </location>
</feature>
<evidence type="ECO:0000259" key="8">
    <source>
        <dbReference type="Pfam" id="PF13515"/>
    </source>
</evidence>
<dbReference type="InterPro" id="IPR049453">
    <property type="entry name" value="Memb_transporter_dom"/>
</dbReference>
<dbReference type="GO" id="GO:0016020">
    <property type="term" value="C:membrane"/>
    <property type="evidence" value="ECO:0007669"/>
    <property type="project" value="UniProtKB-SubCell"/>
</dbReference>
<accession>A0A2N6NDL7</accession>
<dbReference type="Proteomes" id="UP000235728">
    <property type="component" value="Unassembled WGS sequence"/>
</dbReference>
<dbReference type="Pfam" id="PF13515">
    <property type="entry name" value="FUSC_2"/>
    <property type="match status" value="1"/>
</dbReference>
<dbReference type="PANTHER" id="PTHR37994">
    <property type="entry name" value="ARAE_2_N DOMAIN-CONTAINING PROTEIN-RELATED"/>
    <property type="match status" value="1"/>
</dbReference>
<name>A0A2N6NDL7_BEABA</name>
<feature type="region of interest" description="Disordered" evidence="5">
    <location>
        <begin position="510"/>
        <end position="531"/>
    </location>
</feature>
<keyword evidence="3 6" id="KW-1133">Transmembrane helix</keyword>
<feature type="transmembrane region" description="Helical" evidence="6">
    <location>
        <begin position="116"/>
        <end position="136"/>
    </location>
</feature>
<feature type="transmembrane region" description="Helical" evidence="6">
    <location>
        <begin position="662"/>
        <end position="682"/>
    </location>
</feature>
<feature type="region of interest" description="Disordered" evidence="5">
    <location>
        <begin position="320"/>
        <end position="340"/>
    </location>
</feature>
<evidence type="ECO:0000256" key="2">
    <source>
        <dbReference type="ARBA" id="ARBA00022692"/>
    </source>
</evidence>
<keyword evidence="4 6" id="KW-0472">Membrane</keyword>
<proteinExistence type="predicted"/>
<feature type="domain" description="Putative ER transporter 6TM N-terminal" evidence="7">
    <location>
        <begin position="7"/>
        <end position="366"/>
    </location>
</feature>
<dbReference type="AlphaFoldDB" id="A0A2N6NDL7"/>
<evidence type="ECO:0000313" key="10">
    <source>
        <dbReference type="Proteomes" id="UP000235728"/>
    </source>
</evidence>
<organism evidence="9 10">
    <name type="scientific">Beauveria bassiana</name>
    <name type="common">White muscardine disease fungus</name>
    <name type="synonym">Tritirachium shiotae</name>
    <dbReference type="NCBI Taxonomy" id="176275"/>
    <lineage>
        <taxon>Eukaryota</taxon>
        <taxon>Fungi</taxon>
        <taxon>Dikarya</taxon>
        <taxon>Ascomycota</taxon>
        <taxon>Pezizomycotina</taxon>
        <taxon>Sordariomycetes</taxon>
        <taxon>Hypocreomycetidae</taxon>
        <taxon>Hypocreales</taxon>
        <taxon>Cordycipitaceae</taxon>
        <taxon>Beauveria</taxon>
    </lineage>
</organism>
<protein>
    <submittedName>
        <fullName evidence="9">Uncharacterized protein C57A7.05</fullName>
    </submittedName>
</protein>
<dbReference type="PANTHER" id="PTHR37994:SF4">
    <property type="entry name" value="ER TRANSPORTER 6TM N-TERMINAL DOMAIN-CONTAINING PROTEIN-RELATED"/>
    <property type="match status" value="1"/>
</dbReference>
<dbReference type="Pfam" id="PF10337">
    <property type="entry name" value="ArAE_2_N"/>
    <property type="match status" value="1"/>
</dbReference>
<feature type="region of interest" description="Disordered" evidence="5">
    <location>
        <begin position="368"/>
        <end position="398"/>
    </location>
</feature>
<evidence type="ECO:0000256" key="4">
    <source>
        <dbReference type="ARBA" id="ARBA00023136"/>
    </source>
</evidence>
<feature type="transmembrane region" description="Helical" evidence="6">
    <location>
        <begin position="173"/>
        <end position="192"/>
    </location>
</feature>
<feature type="region of interest" description="Disordered" evidence="5">
    <location>
        <begin position="967"/>
        <end position="1005"/>
    </location>
</feature>
<dbReference type="EMBL" id="MRVG01000010">
    <property type="protein sequence ID" value="PMB65385.1"/>
    <property type="molecule type" value="Genomic_DNA"/>
</dbReference>
<reference evidence="9 10" key="1">
    <citation type="journal article" date="2016" name="Appl. Microbiol. Biotechnol.">
        <title>Characterization of T-DNA insertion mutants with decreased virulence in the entomopathogenic fungus Beauveria bassiana JEF-007.</title>
        <authorList>
            <person name="Kim S."/>
            <person name="Lee S.J."/>
            <person name="Nai Y.S."/>
            <person name="Yu J.S."/>
            <person name="Lee M.R."/>
            <person name="Yang Y.T."/>
            <person name="Kim J.S."/>
        </authorList>
    </citation>
    <scope>NUCLEOTIDE SEQUENCE [LARGE SCALE GENOMIC DNA]</scope>
    <source>
        <strain evidence="9 10">JEF-007</strain>
    </source>
</reference>
<evidence type="ECO:0000259" key="7">
    <source>
        <dbReference type="Pfam" id="PF10337"/>
    </source>
</evidence>
<feature type="transmembrane region" description="Helical" evidence="6">
    <location>
        <begin position="612"/>
        <end position="631"/>
    </location>
</feature>
<comment type="subcellular location">
    <subcellularLocation>
        <location evidence="1">Membrane</location>
        <topology evidence="1">Multi-pass membrane protein</topology>
    </subcellularLocation>
</comment>
<sequence length="1087" mass="120402">MKQRLKALPSWLKLDWHTAKLTVKTSIPPAVLVCAIQSDAWIAYFGQNAYLAPIAAASVMAGFPQGMMIEFNAKQTTMYAVAYCWALLAGWCGLQARKHTTGASEDLTAYNSSAEAAVAVLLAFGMWVAFTVKSAFPSWNIQVSVAAILAIAIIPAIARLPTMHAIIESATNAFVVFLTGQAVGLVNALLVFPQTCRGLFKRDAISCLDALCAIMQAHDACIEDVVAGTVPCSSSEATGSESVEQLERALHHLGNEVTKANGHVEHAAREISWGAYHQSELDTVCALLVQLVPPVSGLSLVADMMQRETDVFGVIGHPEQASVGREDPDDQMGQPQDDWPSTELEMQQQLRKMTEMISAGAEHAKLRLRQSQKRSWMGTANEKSADEERNSATSPGGSEFIEYYRDMFKEDGDKNSSRQQVLHRYVQHRPQIGKMGRVPTNRHADTLRYFALLHSQTILAALGRNLLRLLIYLDECNARPKRLVAPNFFSLRYWAGFFTLTKLLPKDTRPRDGGTKVELDPVFHKPRNPDHLPPTNAMEAAGDYVRRINSVLRTDHAAYGLRGVCAVMTIAIVGFLRNSQDFYFAQRLLWALFAILLSMGRTSGSSTFLLMGRLLGTMASMVASYIIWYIVDQRTPGVLVFMWLWFMVISFLTYASALVVRFPALFSIWFVALIAAIVMIGIELQTQQIGVQVVEQSGQAVYPPYVIFPYRLAIVALGVITGYIWTIFPYPISEHAELRDSTAQVLYELSRYYMCIQQTVFARLHRDLGDADDASSPSSRLQSALRRLFLKYRGLSTSAKRSFEFLNWEFSLGGRFPKKAYGEILSILDRSGSYMALTSYLSKESKSPDVIAACWAESASGIPHIDVTPHGIASRVIILHSALGEGHPLPPGLHQLKVSSLFQLPRSKPSKDDEFAIAALIHNVHWYFIHDVNRLTEYRRIDCRLQREPRLHDLGVAKREHLRAHHAADAALPINPPKEVRNARPPPRRRGATRSAAVEHEREPPTLRRVAVVGRGRVEDGQRVGELGLGRNDALLAKLRKLRDLVRKHVGHGAGRHELDAGGGACAVVEERGEDACVQGSAGVIAS</sequence>
<evidence type="ECO:0000256" key="3">
    <source>
        <dbReference type="ARBA" id="ARBA00022989"/>
    </source>
</evidence>
<evidence type="ECO:0000256" key="5">
    <source>
        <dbReference type="SAM" id="MobiDB-lite"/>
    </source>
</evidence>
<keyword evidence="2 6" id="KW-0812">Transmembrane</keyword>
<feature type="transmembrane region" description="Helical" evidence="6">
    <location>
        <begin position="702"/>
        <end position="725"/>
    </location>
</feature>
<evidence type="ECO:0000256" key="1">
    <source>
        <dbReference type="ARBA" id="ARBA00004141"/>
    </source>
</evidence>
<dbReference type="OMA" id="MIGIELQ"/>
<feature type="compositionally biased region" description="Basic and acidic residues" evidence="5">
    <location>
        <begin position="510"/>
        <end position="530"/>
    </location>
</feature>
<feature type="transmembrane region" description="Helical" evidence="6">
    <location>
        <begin position="556"/>
        <end position="576"/>
    </location>
</feature>
<feature type="domain" description="Integral membrane bound transporter" evidence="8">
    <location>
        <begin position="579"/>
        <end position="724"/>
    </location>
</feature>
<feature type="transmembrane region" description="Helical" evidence="6">
    <location>
        <begin position="50"/>
        <end position="69"/>
    </location>
</feature>
<feature type="transmembrane region" description="Helical" evidence="6">
    <location>
        <begin position="637"/>
        <end position="655"/>
    </location>
</feature>
<evidence type="ECO:0000256" key="6">
    <source>
        <dbReference type="SAM" id="Phobius"/>
    </source>
</evidence>